<name>A0ABQ5DVR3_9ASTR</name>
<keyword evidence="2" id="KW-1185">Reference proteome</keyword>
<gene>
    <name evidence="1" type="ORF">Tco_0951031</name>
</gene>
<protein>
    <submittedName>
        <fullName evidence="1">Uncharacterized protein</fullName>
    </submittedName>
</protein>
<organism evidence="1 2">
    <name type="scientific">Tanacetum coccineum</name>
    <dbReference type="NCBI Taxonomy" id="301880"/>
    <lineage>
        <taxon>Eukaryota</taxon>
        <taxon>Viridiplantae</taxon>
        <taxon>Streptophyta</taxon>
        <taxon>Embryophyta</taxon>
        <taxon>Tracheophyta</taxon>
        <taxon>Spermatophyta</taxon>
        <taxon>Magnoliopsida</taxon>
        <taxon>eudicotyledons</taxon>
        <taxon>Gunneridae</taxon>
        <taxon>Pentapetalae</taxon>
        <taxon>asterids</taxon>
        <taxon>campanulids</taxon>
        <taxon>Asterales</taxon>
        <taxon>Asteraceae</taxon>
        <taxon>Asteroideae</taxon>
        <taxon>Anthemideae</taxon>
        <taxon>Anthemidinae</taxon>
        <taxon>Tanacetum</taxon>
    </lineage>
</organism>
<accession>A0ABQ5DVR3</accession>
<dbReference type="Proteomes" id="UP001151760">
    <property type="component" value="Unassembled WGS sequence"/>
</dbReference>
<evidence type="ECO:0000313" key="2">
    <source>
        <dbReference type="Proteomes" id="UP001151760"/>
    </source>
</evidence>
<dbReference type="EMBL" id="BQNB010015636">
    <property type="protein sequence ID" value="GJT42316.1"/>
    <property type="molecule type" value="Genomic_DNA"/>
</dbReference>
<proteinExistence type="predicted"/>
<comment type="caution">
    <text evidence="1">The sequence shown here is derived from an EMBL/GenBank/DDBJ whole genome shotgun (WGS) entry which is preliminary data.</text>
</comment>
<evidence type="ECO:0000313" key="1">
    <source>
        <dbReference type="EMBL" id="GJT42316.1"/>
    </source>
</evidence>
<reference evidence="1" key="1">
    <citation type="journal article" date="2022" name="Int. J. Mol. Sci.">
        <title>Draft Genome of Tanacetum Coccineum: Genomic Comparison of Closely Related Tanacetum-Family Plants.</title>
        <authorList>
            <person name="Yamashiro T."/>
            <person name="Shiraishi A."/>
            <person name="Nakayama K."/>
            <person name="Satake H."/>
        </authorList>
    </citation>
    <scope>NUCLEOTIDE SEQUENCE</scope>
</reference>
<reference evidence="1" key="2">
    <citation type="submission" date="2022-01" db="EMBL/GenBank/DDBJ databases">
        <authorList>
            <person name="Yamashiro T."/>
            <person name="Shiraishi A."/>
            <person name="Satake H."/>
            <person name="Nakayama K."/>
        </authorList>
    </citation>
    <scope>NUCLEOTIDE SEQUENCE</scope>
</reference>
<sequence>MTIGVPFMDPIGYGNIEHNMESHPASRLLVPNRKSNYVLDLQKKQKNPIFQISMDILQNTNFFRAFIASASVPAIYIQQFWDTLTYEAKTGAYSF</sequence>